<dbReference type="InterPro" id="IPR011663">
    <property type="entry name" value="UTRA"/>
</dbReference>
<dbReference type="Pfam" id="PF07702">
    <property type="entry name" value="UTRA"/>
    <property type="match status" value="1"/>
</dbReference>
<dbReference type="PANTHER" id="PTHR44846:SF1">
    <property type="entry name" value="MANNOSYL-D-GLYCERATE TRANSPORT_METABOLISM SYSTEM REPRESSOR MNGR-RELATED"/>
    <property type="match status" value="1"/>
</dbReference>
<dbReference type="InterPro" id="IPR036390">
    <property type="entry name" value="WH_DNA-bd_sf"/>
</dbReference>
<dbReference type="Proteomes" id="UP001319060">
    <property type="component" value="Unassembled WGS sequence"/>
</dbReference>
<dbReference type="PROSITE" id="PS50949">
    <property type="entry name" value="HTH_GNTR"/>
    <property type="match status" value="1"/>
</dbReference>
<comment type="caution">
    <text evidence="5">The sequence shown here is derived from an EMBL/GenBank/DDBJ whole genome shotgun (WGS) entry which is preliminary data.</text>
</comment>
<protein>
    <submittedName>
        <fullName evidence="5">GntR family transcriptional regulator</fullName>
    </submittedName>
</protein>
<evidence type="ECO:0000256" key="1">
    <source>
        <dbReference type="ARBA" id="ARBA00023015"/>
    </source>
</evidence>
<accession>A0ABS2ZGD2</accession>
<keyword evidence="3" id="KW-0804">Transcription</keyword>
<name>A0ABS2ZGD2_9BACL</name>
<evidence type="ECO:0000313" key="5">
    <source>
        <dbReference type="EMBL" id="MBN3547225.1"/>
    </source>
</evidence>
<evidence type="ECO:0000256" key="2">
    <source>
        <dbReference type="ARBA" id="ARBA00023125"/>
    </source>
</evidence>
<dbReference type="SMART" id="SM00345">
    <property type="entry name" value="HTH_GNTR"/>
    <property type="match status" value="1"/>
</dbReference>
<dbReference type="InterPro" id="IPR028978">
    <property type="entry name" value="Chorismate_lyase_/UTRA_dom_sf"/>
</dbReference>
<dbReference type="InterPro" id="IPR050679">
    <property type="entry name" value="Bact_HTH_transcr_reg"/>
</dbReference>
<dbReference type="SUPFAM" id="SSF46785">
    <property type="entry name" value="Winged helix' DNA-binding domain"/>
    <property type="match status" value="1"/>
</dbReference>
<reference evidence="5 6" key="1">
    <citation type="submission" date="2021-01" db="EMBL/GenBank/DDBJ databases">
        <title>Genome Sequencing of Type Strains.</title>
        <authorList>
            <person name="Lemaire J.F."/>
            <person name="Inderbitzin P."/>
            <person name="Collins S.B."/>
            <person name="Wespe N."/>
            <person name="Knight-Connoni V."/>
        </authorList>
    </citation>
    <scope>NUCLEOTIDE SEQUENCE [LARGE SCALE GENOMIC DNA]</scope>
    <source>
        <strain evidence="5 6">DSM 14730</strain>
    </source>
</reference>
<dbReference type="PRINTS" id="PR00035">
    <property type="entry name" value="HTHGNTR"/>
</dbReference>
<evidence type="ECO:0000256" key="3">
    <source>
        <dbReference type="ARBA" id="ARBA00023163"/>
    </source>
</evidence>
<proteinExistence type="predicted"/>
<gene>
    <name evidence="5" type="ORF">JYA64_18100</name>
</gene>
<dbReference type="SUPFAM" id="SSF64288">
    <property type="entry name" value="Chorismate lyase-like"/>
    <property type="match status" value="1"/>
</dbReference>
<dbReference type="InterPro" id="IPR036388">
    <property type="entry name" value="WH-like_DNA-bd_sf"/>
</dbReference>
<dbReference type="Gene3D" id="3.40.1410.10">
    <property type="entry name" value="Chorismate lyase-like"/>
    <property type="match status" value="1"/>
</dbReference>
<feature type="domain" description="HTH gntR-type" evidence="4">
    <location>
        <begin position="8"/>
        <end position="76"/>
    </location>
</feature>
<keyword evidence="6" id="KW-1185">Reference proteome</keyword>
<dbReference type="EMBL" id="JAFHKS010000044">
    <property type="protein sequence ID" value="MBN3547225.1"/>
    <property type="molecule type" value="Genomic_DNA"/>
</dbReference>
<keyword evidence="2" id="KW-0238">DNA-binding</keyword>
<dbReference type="PANTHER" id="PTHR44846">
    <property type="entry name" value="MANNOSYL-D-GLYCERATE TRANSPORT/METABOLISM SYSTEM REPRESSOR MNGR-RELATED"/>
    <property type="match status" value="1"/>
</dbReference>
<sequence length="239" mass="27320">MIDKTSPMPLYFQIEEAIKLKIEKGEWVSGSMISSEREFAEAYEVSRMTVRQAINNLVNDGYLTRRKGKGTFVSAKKIEQKLLGLTSFTEDMRSRGYRPASKLVSFQTINANQRLAKVLDITENHEVYEIKRVRLANDIPMAIETTFVPVDLIQLQEDHIKEGSLYSQVENAGFVIDYATQSLEASIAREAESEILEITKGAPVLLIERQTYLTTGKPLELVHSVYRGDRYKFMIDMKR</sequence>
<evidence type="ECO:0000313" key="6">
    <source>
        <dbReference type="Proteomes" id="UP001319060"/>
    </source>
</evidence>
<keyword evidence="1" id="KW-0805">Transcription regulation</keyword>
<organism evidence="5 6">
    <name type="scientific">Fictibacillus barbaricus</name>
    <dbReference type="NCBI Taxonomy" id="182136"/>
    <lineage>
        <taxon>Bacteria</taxon>
        <taxon>Bacillati</taxon>
        <taxon>Bacillota</taxon>
        <taxon>Bacilli</taxon>
        <taxon>Bacillales</taxon>
        <taxon>Fictibacillaceae</taxon>
        <taxon>Fictibacillus</taxon>
    </lineage>
</organism>
<evidence type="ECO:0000259" key="4">
    <source>
        <dbReference type="PROSITE" id="PS50949"/>
    </source>
</evidence>
<dbReference type="Pfam" id="PF00392">
    <property type="entry name" value="GntR"/>
    <property type="match status" value="1"/>
</dbReference>
<dbReference type="CDD" id="cd07377">
    <property type="entry name" value="WHTH_GntR"/>
    <property type="match status" value="1"/>
</dbReference>
<dbReference type="Gene3D" id="1.10.10.10">
    <property type="entry name" value="Winged helix-like DNA-binding domain superfamily/Winged helix DNA-binding domain"/>
    <property type="match status" value="1"/>
</dbReference>
<dbReference type="InterPro" id="IPR000524">
    <property type="entry name" value="Tscrpt_reg_HTH_GntR"/>
</dbReference>
<dbReference type="SMART" id="SM00866">
    <property type="entry name" value="UTRA"/>
    <property type="match status" value="1"/>
</dbReference>
<dbReference type="RefSeq" id="WP_188401481.1">
    <property type="nucleotide sequence ID" value="NZ_BMCE01000001.1"/>
</dbReference>